<evidence type="ECO:0000313" key="1">
    <source>
        <dbReference type="EMBL" id="KTD06823.1"/>
    </source>
</evidence>
<dbReference type="CDD" id="cd02440">
    <property type="entry name" value="AdoMet_MTases"/>
    <property type="match status" value="1"/>
</dbReference>
<proteinExistence type="predicted"/>
<sequence>MSTFEKQRLSSSFRDPSGYIIYNKEAETVQRVILSSYHAQYAHLMQCGLYEKLVKNNLLVKHQLISQSTKEIIIEPQQIPFISYPYEWSFQLLKEAALLTLDVAKEALNYNMYLKDATSYNVQLFYGKPIFIDTLSFEFYQEGAPWCAYGQFCRHFLAPLLFMKYKTLTVSKILAQYIDGLPLEFVSDLLPFHTHFSPFIKMNIHMHSKKLKQFNSNQTIAPAPKLNKKKLQHMFEYMSLFIRSLNYTKSKTEWGDYYNNTNYLSNAFNEKANIISHWIERMGAKKLWDAGGNNGHFSRHIVHKAKQIIVTDIDPVAIDYNYKINKEKQIESIVPLVVDLTNPSPAIGFDNQERLSFTARLLEQQIDCTLVLALIHHLCLSNNCTFEMVLSYFKRVSLFSIIEFVPPEDSWAQTLLAQKRESQNLFNFYNQDNFESVCGEHFDIVDKITIPDSLRTLYLLKRK</sequence>
<dbReference type="OrthoDB" id="9765084at2"/>
<dbReference type="PATRIC" id="fig|455.5.peg.1080"/>
<gene>
    <name evidence="1" type="ORF">Ljam_1018</name>
</gene>
<evidence type="ECO:0000313" key="2">
    <source>
        <dbReference type="Proteomes" id="UP000054715"/>
    </source>
</evidence>
<dbReference type="Gene3D" id="3.40.50.150">
    <property type="entry name" value="Vaccinia Virus protein VP39"/>
    <property type="match status" value="1"/>
</dbReference>
<dbReference type="SUPFAM" id="SSF53335">
    <property type="entry name" value="S-adenosyl-L-methionine-dependent methyltransferases"/>
    <property type="match status" value="1"/>
</dbReference>
<evidence type="ECO:0008006" key="3">
    <source>
        <dbReference type="Google" id="ProtNLM"/>
    </source>
</evidence>
<dbReference type="RefSeq" id="WP_058449051.1">
    <property type="nucleotide sequence ID" value="NZ_CAAAJF010000009.1"/>
</dbReference>
<dbReference type="InterPro" id="IPR029063">
    <property type="entry name" value="SAM-dependent_MTases_sf"/>
</dbReference>
<dbReference type="EMBL" id="LNYG01000013">
    <property type="protein sequence ID" value="KTD06823.1"/>
    <property type="molecule type" value="Genomic_DNA"/>
</dbReference>
<dbReference type="AlphaFoldDB" id="A0A0W0UGM9"/>
<name>A0A0W0UGM9_9GAMM</name>
<protein>
    <recommendedName>
        <fullName evidence="3">Methyltransferase domain protein</fullName>
    </recommendedName>
</protein>
<organism evidence="1 2">
    <name type="scientific">Legionella jamestowniensis</name>
    <dbReference type="NCBI Taxonomy" id="455"/>
    <lineage>
        <taxon>Bacteria</taxon>
        <taxon>Pseudomonadati</taxon>
        <taxon>Pseudomonadota</taxon>
        <taxon>Gammaproteobacteria</taxon>
        <taxon>Legionellales</taxon>
        <taxon>Legionellaceae</taxon>
        <taxon>Legionella</taxon>
    </lineage>
</organism>
<dbReference type="Proteomes" id="UP000054715">
    <property type="component" value="Unassembled WGS sequence"/>
</dbReference>
<accession>A0A0W0UGM9</accession>
<reference evidence="1 2" key="1">
    <citation type="submission" date="2015-11" db="EMBL/GenBank/DDBJ databases">
        <title>Genomic analysis of 38 Legionella species identifies large and diverse effector repertoires.</title>
        <authorList>
            <person name="Burstein D."/>
            <person name="Amaro F."/>
            <person name="Zusman T."/>
            <person name="Lifshitz Z."/>
            <person name="Cohen O."/>
            <person name="Gilbert J.A."/>
            <person name="Pupko T."/>
            <person name="Shuman H.A."/>
            <person name="Segal G."/>
        </authorList>
    </citation>
    <scope>NUCLEOTIDE SEQUENCE [LARGE SCALE GENOMIC DNA]</scope>
    <source>
        <strain evidence="1 2">JA-26-G1-E2</strain>
    </source>
</reference>
<comment type="caution">
    <text evidence="1">The sequence shown here is derived from an EMBL/GenBank/DDBJ whole genome shotgun (WGS) entry which is preliminary data.</text>
</comment>
<dbReference type="STRING" id="455.Ljam_1018"/>